<evidence type="ECO:0000256" key="2">
    <source>
        <dbReference type="ARBA" id="ARBA00022475"/>
    </source>
</evidence>
<evidence type="ECO:0000256" key="5">
    <source>
        <dbReference type="ARBA" id="ARBA00022777"/>
    </source>
</evidence>
<dbReference type="InterPro" id="IPR011712">
    <property type="entry name" value="Sig_transdc_His_kin_sub3_dim/P"/>
</dbReference>
<dbReference type="InterPro" id="IPR003594">
    <property type="entry name" value="HATPase_dom"/>
</dbReference>
<dbReference type="RefSeq" id="WP_344310734.1">
    <property type="nucleotide sequence ID" value="NZ_BAAANY010000009.1"/>
</dbReference>
<dbReference type="SUPFAM" id="SSF55781">
    <property type="entry name" value="GAF domain-like"/>
    <property type="match status" value="1"/>
</dbReference>
<organism evidence="12 13">
    <name type="scientific">Fodinicola feengrottensis</name>
    <dbReference type="NCBI Taxonomy" id="435914"/>
    <lineage>
        <taxon>Bacteria</taxon>
        <taxon>Bacillati</taxon>
        <taxon>Actinomycetota</taxon>
        <taxon>Actinomycetes</taxon>
        <taxon>Mycobacteriales</taxon>
        <taxon>Fodinicola</taxon>
    </lineage>
</organism>
<evidence type="ECO:0000256" key="3">
    <source>
        <dbReference type="ARBA" id="ARBA00022679"/>
    </source>
</evidence>
<keyword evidence="4" id="KW-0812">Transmembrane</keyword>
<reference evidence="13" key="1">
    <citation type="journal article" date="2019" name="Int. J. Syst. Evol. Microbiol.">
        <title>The Global Catalogue of Microorganisms (GCM) 10K type strain sequencing project: providing services to taxonomists for standard genome sequencing and annotation.</title>
        <authorList>
            <consortium name="The Broad Institute Genomics Platform"/>
            <consortium name="The Broad Institute Genome Sequencing Center for Infectious Disease"/>
            <person name="Wu L."/>
            <person name="Ma J."/>
        </authorList>
    </citation>
    <scope>NUCLEOTIDE SEQUENCE [LARGE SCALE GENOMIC DNA]</scope>
    <source>
        <strain evidence="13">JCM 14718</strain>
    </source>
</reference>
<dbReference type="Gene3D" id="3.30.565.10">
    <property type="entry name" value="Histidine kinase-like ATPase, C-terminal domain"/>
    <property type="match status" value="1"/>
</dbReference>
<keyword evidence="2" id="KW-1003">Cell membrane</keyword>
<dbReference type="Pfam" id="PF02518">
    <property type="entry name" value="HATPase_c"/>
    <property type="match status" value="1"/>
</dbReference>
<evidence type="ECO:0000256" key="1">
    <source>
        <dbReference type="ARBA" id="ARBA00004651"/>
    </source>
</evidence>
<evidence type="ECO:0000256" key="9">
    <source>
        <dbReference type="SAM" id="Coils"/>
    </source>
</evidence>
<dbReference type="SUPFAM" id="SSF55874">
    <property type="entry name" value="ATPase domain of HSP90 chaperone/DNA topoisomerase II/histidine kinase"/>
    <property type="match status" value="1"/>
</dbReference>
<dbReference type="InterPro" id="IPR050482">
    <property type="entry name" value="Sensor_HK_TwoCompSys"/>
</dbReference>
<evidence type="ECO:0000256" key="8">
    <source>
        <dbReference type="ARBA" id="ARBA00023136"/>
    </source>
</evidence>
<evidence type="ECO:0000313" key="13">
    <source>
        <dbReference type="Proteomes" id="UP001500618"/>
    </source>
</evidence>
<keyword evidence="7" id="KW-0902">Two-component regulatory system</keyword>
<feature type="domain" description="Histidine kinase/HSP90-like ATPase" evidence="10">
    <location>
        <begin position="350"/>
        <end position="451"/>
    </location>
</feature>
<feature type="domain" description="Signal transduction histidine kinase subgroup 3 dimerisation and phosphoacceptor" evidence="11">
    <location>
        <begin position="244"/>
        <end position="307"/>
    </location>
</feature>
<dbReference type="GO" id="GO:0016301">
    <property type="term" value="F:kinase activity"/>
    <property type="evidence" value="ECO:0007669"/>
    <property type="project" value="UniProtKB-KW"/>
</dbReference>
<feature type="coiled-coil region" evidence="9">
    <location>
        <begin position="211"/>
        <end position="245"/>
    </location>
</feature>
<dbReference type="Gene3D" id="1.20.5.1930">
    <property type="match status" value="1"/>
</dbReference>
<dbReference type="EMBL" id="BAAANY010000009">
    <property type="protein sequence ID" value="GAA1678592.1"/>
    <property type="molecule type" value="Genomic_DNA"/>
</dbReference>
<sequence length="458" mass="49685">MPSGPLPEPPPVGIADLTGIRSSKPSFYAEYRSAAEHLNRSLASMETISSALVATGRGTEDLCRAVVSATAEHLSATWVVLALADRALPEAAPRFLGRDPAGELFVDRGRLPAAQRDRVWQLLRHGDELRPVVEDGDQITVLVPMVLEDHVQGVLAAWTFPSNGGRELVDRTDLAVLSVLANQTVVSLRAADLLSHSEALRRRTERLYREAARQTAELARGNRELREAQDRLLAANQQRAVDEERRWLARELHDRVAQHVLSAGMAVEWCRSEVPADSPVRAQLDRAKQLSQTAVEQLRSAIATLSAGEEDSERDLAGLLTRLEVLHSGADVDVAVKVEGRPLVLPAAAERSLFRIASECVFNTVVHSGAAHAVVRLVYQPQGVQLSVSDDGNGSPEVLRRVVRQQATGSSDGYHRGLANIAARVGELGGVLRFTRARMGGVRVQVEVPVPIEGDGDD</sequence>
<accession>A0ABP4SWY5</accession>
<evidence type="ECO:0000256" key="6">
    <source>
        <dbReference type="ARBA" id="ARBA00022989"/>
    </source>
</evidence>
<keyword evidence="6" id="KW-1133">Transmembrane helix</keyword>
<evidence type="ECO:0000256" key="4">
    <source>
        <dbReference type="ARBA" id="ARBA00022692"/>
    </source>
</evidence>
<evidence type="ECO:0000313" key="12">
    <source>
        <dbReference type="EMBL" id="GAA1678592.1"/>
    </source>
</evidence>
<dbReference type="Proteomes" id="UP001500618">
    <property type="component" value="Unassembled WGS sequence"/>
</dbReference>
<keyword evidence="13" id="KW-1185">Reference proteome</keyword>
<keyword evidence="9" id="KW-0175">Coiled coil</keyword>
<proteinExistence type="predicted"/>
<keyword evidence="5 12" id="KW-0418">Kinase</keyword>
<comment type="subcellular location">
    <subcellularLocation>
        <location evidence="1">Cell membrane</location>
        <topology evidence="1">Multi-pass membrane protein</topology>
    </subcellularLocation>
</comment>
<keyword evidence="8" id="KW-0472">Membrane</keyword>
<dbReference type="Pfam" id="PF07730">
    <property type="entry name" value="HisKA_3"/>
    <property type="match status" value="1"/>
</dbReference>
<evidence type="ECO:0000256" key="7">
    <source>
        <dbReference type="ARBA" id="ARBA00023012"/>
    </source>
</evidence>
<dbReference type="PANTHER" id="PTHR24421">
    <property type="entry name" value="NITRATE/NITRITE SENSOR PROTEIN NARX-RELATED"/>
    <property type="match status" value="1"/>
</dbReference>
<gene>
    <name evidence="12" type="primary">mnoS</name>
    <name evidence="12" type="ORF">GCM10009765_29840</name>
</gene>
<evidence type="ECO:0000259" key="10">
    <source>
        <dbReference type="Pfam" id="PF02518"/>
    </source>
</evidence>
<name>A0ABP4SWY5_9ACTN</name>
<keyword evidence="3" id="KW-0808">Transferase</keyword>
<evidence type="ECO:0000259" key="11">
    <source>
        <dbReference type="Pfam" id="PF07730"/>
    </source>
</evidence>
<protein>
    <submittedName>
        <fullName evidence="12">Two-component system sensor histidine kinase MnoS</fullName>
    </submittedName>
</protein>
<comment type="caution">
    <text evidence="12">The sequence shown here is derived from an EMBL/GenBank/DDBJ whole genome shotgun (WGS) entry which is preliminary data.</text>
</comment>
<dbReference type="CDD" id="cd16917">
    <property type="entry name" value="HATPase_UhpB-NarQ-NarX-like"/>
    <property type="match status" value="1"/>
</dbReference>
<dbReference type="InterPro" id="IPR036890">
    <property type="entry name" value="HATPase_C_sf"/>
</dbReference>
<dbReference type="PANTHER" id="PTHR24421:SF37">
    <property type="entry name" value="SENSOR HISTIDINE KINASE NARS"/>
    <property type="match status" value="1"/>
</dbReference>